<evidence type="ECO:0000256" key="1">
    <source>
        <dbReference type="SAM" id="MobiDB-lite"/>
    </source>
</evidence>
<feature type="non-terminal residue" evidence="2">
    <location>
        <position position="1"/>
    </location>
</feature>
<dbReference type="AlphaFoldDB" id="A0A0G4NJX5"/>
<organism evidence="2 3">
    <name type="scientific">Verticillium longisporum</name>
    <name type="common">Verticillium dahliae var. longisporum</name>
    <dbReference type="NCBI Taxonomy" id="100787"/>
    <lineage>
        <taxon>Eukaryota</taxon>
        <taxon>Fungi</taxon>
        <taxon>Dikarya</taxon>
        <taxon>Ascomycota</taxon>
        <taxon>Pezizomycotina</taxon>
        <taxon>Sordariomycetes</taxon>
        <taxon>Hypocreomycetidae</taxon>
        <taxon>Glomerellales</taxon>
        <taxon>Plectosphaerellaceae</taxon>
        <taxon>Verticillium</taxon>
    </lineage>
</organism>
<name>A0A0G4NJX5_VERLO</name>
<evidence type="ECO:0000313" key="3">
    <source>
        <dbReference type="Proteomes" id="UP000045706"/>
    </source>
</evidence>
<feature type="region of interest" description="Disordered" evidence="1">
    <location>
        <begin position="1"/>
        <end position="21"/>
    </location>
</feature>
<dbReference type="EMBL" id="CVQI01035955">
    <property type="protein sequence ID" value="CRK46733.1"/>
    <property type="molecule type" value="Genomic_DNA"/>
</dbReference>
<reference evidence="3" key="1">
    <citation type="submission" date="2015-05" db="EMBL/GenBank/DDBJ databases">
        <authorList>
            <person name="Fogelqvist Johan"/>
        </authorList>
    </citation>
    <scope>NUCLEOTIDE SEQUENCE [LARGE SCALE GENOMIC DNA]</scope>
</reference>
<sequence>ARRAVPVRQRADDAAGGRPGG</sequence>
<evidence type="ECO:0000313" key="2">
    <source>
        <dbReference type="EMBL" id="CRK46733.1"/>
    </source>
</evidence>
<gene>
    <name evidence="2" type="ORF">BN1723_020115</name>
</gene>
<accession>A0A0G4NJX5</accession>
<protein>
    <submittedName>
        <fullName evidence="2">Uncharacterized protein</fullName>
    </submittedName>
</protein>
<dbReference type="Proteomes" id="UP000045706">
    <property type="component" value="Unassembled WGS sequence"/>
</dbReference>
<proteinExistence type="predicted"/>